<name>A0ABV7AXU5_9GAMM</name>
<proteinExistence type="inferred from homology"/>
<dbReference type="NCBIfam" id="TIGR01034">
    <property type="entry name" value="metK"/>
    <property type="match status" value="1"/>
</dbReference>
<dbReference type="EC" id="2.5.1.6" evidence="8"/>
<dbReference type="PANTHER" id="PTHR11964">
    <property type="entry name" value="S-ADENOSYLMETHIONINE SYNTHETASE"/>
    <property type="match status" value="1"/>
</dbReference>
<keyword evidence="3" id="KW-0479">Metal-binding</keyword>
<evidence type="ECO:0000313" key="14">
    <source>
        <dbReference type="Proteomes" id="UP001595457"/>
    </source>
</evidence>
<evidence type="ECO:0000259" key="11">
    <source>
        <dbReference type="Pfam" id="PF02772"/>
    </source>
</evidence>
<dbReference type="RefSeq" id="WP_377816558.1">
    <property type="nucleotide sequence ID" value="NZ_JBHRSJ010000035.1"/>
</dbReference>
<evidence type="ECO:0000256" key="2">
    <source>
        <dbReference type="ARBA" id="ARBA00022679"/>
    </source>
</evidence>
<evidence type="ECO:0000256" key="5">
    <source>
        <dbReference type="ARBA" id="ARBA00022840"/>
    </source>
</evidence>
<evidence type="ECO:0000256" key="1">
    <source>
        <dbReference type="ARBA" id="ARBA00022563"/>
    </source>
</evidence>
<keyword evidence="1" id="KW-0554">One-carbon metabolism</keyword>
<dbReference type="Pfam" id="PF00438">
    <property type="entry name" value="S-AdoMet_synt_N"/>
    <property type="match status" value="1"/>
</dbReference>
<evidence type="ECO:0000313" key="13">
    <source>
        <dbReference type="EMBL" id="MFC2974389.1"/>
    </source>
</evidence>
<dbReference type="InterPro" id="IPR002133">
    <property type="entry name" value="S-AdoMet_synthetase"/>
</dbReference>
<evidence type="ECO:0000256" key="8">
    <source>
        <dbReference type="NCBIfam" id="TIGR01034"/>
    </source>
</evidence>
<keyword evidence="5" id="KW-0067">ATP-binding</keyword>
<reference evidence="14" key="1">
    <citation type="journal article" date="2019" name="Int. J. Syst. Evol. Microbiol.">
        <title>The Global Catalogue of Microorganisms (GCM) 10K type strain sequencing project: providing services to taxonomists for standard genome sequencing and annotation.</title>
        <authorList>
            <consortium name="The Broad Institute Genomics Platform"/>
            <consortium name="The Broad Institute Genome Sequencing Center for Infectious Disease"/>
            <person name="Wu L."/>
            <person name="Ma J."/>
        </authorList>
    </citation>
    <scope>NUCLEOTIDE SEQUENCE [LARGE SCALE GENOMIC DNA]</scope>
    <source>
        <strain evidence="14">KCTC 62195</strain>
    </source>
</reference>
<gene>
    <name evidence="13" type="primary">metK</name>
    <name evidence="13" type="ORF">ACFOJE_19535</name>
</gene>
<feature type="domain" description="S-adenosylmethionine synthetase N-terminal" evidence="10">
    <location>
        <begin position="5"/>
        <end position="95"/>
    </location>
</feature>
<accession>A0ABV7AXU5</accession>
<evidence type="ECO:0000256" key="7">
    <source>
        <dbReference type="ARBA" id="ARBA00022958"/>
    </source>
</evidence>
<evidence type="ECO:0000256" key="3">
    <source>
        <dbReference type="ARBA" id="ARBA00022723"/>
    </source>
</evidence>
<dbReference type="InterPro" id="IPR022630">
    <property type="entry name" value="S-AdoMet_synt_C"/>
</dbReference>
<dbReference type="EMBL" id="JBHRSJ010000035">
    <property type="protein sequence ID" value="MFC2974389.1"/>
    <property type="molecule type" value="Genomic_DNA"/>
</dbReference>
<dbReference type="SUPFAM" id="SSF55973">
    <property type="entry name" value="S-adenosylmethionine synthetase"/>
    <property type="match status" value="3"/>
</dbReference>
<feature type="domain" description="S-adenosylmethionine synthetase C-terminal" evidence="12">
    <location>
        <begin position="242"/>
        <end position="386"/>
    </location>
</feature>
<keyword evidence="14" id="KW-1185">Reference proteome</keyword>
<evidence type="ECO:0000256" key="6">
    <source>
        <dbReference type="ARBA" id="ARBA00022842"/>
    </source>
</evidence>
<feature type="domain" description="S-adenosylmethionine synthetase central" evidence="11">
    <location>
        <begin position="119"/>
        <end position="239"/>
    </location>
</feature>
<keyword evidence="4" id="KW-0547">Nucleotide-binding</keyword>
<evidence type="ECO:0000259" key="10">
    <source>
        <dbReference type="Pfam" id="PF00438"/>
    </source>
</evidence>
<keyword evidence="2 13" id="KW-0808">Transferase</keyword>
<dbReference type="Gene3D" id="3.30.300.10">
    <property type="match status" value="3"/>
</dbReference>
<sequence>MRHDFVFTSESVTEGHPDKLCDVISDAVVDHLLRLNPLANMVVECAVSTGVLFVAASLPADVSVDIPTLTRQVIAQIGYQDASFNPRTCSVMTTFTGPLSEGWPQADERSLSEEEIERIPARNQITVFGYACRQTPGFMPLPIWLAHKLARRLTAVRLQGLLPGLRPDGGAQVGVEYRQGRPARIHSLTLLASHDAACAGRQGRLRDDLMEAVIRPAFADEPIGLDRHTRIFVNPDGPFVEGGPGVHSGLTGRKTAMDTYGGFARHGGAALSGKGPARIDRIGAYAARYAAKNLIAAGLAEECEVQLSYTIGIARPVSVQVETFGTGRRDDGTLSALVARHFDFRPAGIVRQFGLRSLPAQSRQGFFRRLAAYGQMGRMDLGLPWEVTDRAARLLEG</sequence>
<comment type="caution">
    <text evidence="13">The sequence shown here is derived from an EMBL/GenBank/DDBJ whole genome shotgun (WGS) entry which is preliminary data.</text>
</comment>
<dbReference type="CDD" id="cd18079">
    <property type="entry name" value="S-AdoMet_synt"/>
    <property type="match status" value="1"/>
</dbReference>
<dbReference type="Pfam" id="PF02772">
    <property type="entry name" value="S-AdoMet_synt_M"/>
    <property type="match status" value="1"/>
</dbReference>
<dbReference type="PIRSF" id="PIRSF000497">
    <property type="entry name" value="MAT"/>
    <property type="match status" value="1"/>
</dbReference>
<dbReference type="InterPro" id="IPR022628">
    <property type="entry name" value="S-AdoMet_synt_N"/>
</dbReference>
<protein>
    <recommendedName>
        <fullName evidence="8">Methionine adenosyltransferase</fullName>
        <ecNumber evidence="8">2.5.1.6</ecNumber>
    </recommendedName>
</protein>
<evidence type="ECO:0000259" key="12">
    <source>
        <dbReference type="Pfam" id="PF02773"/>
    </source>
</evidence>
<keyword evidence="6" id="KW-0460">Magnesium</keyword>
<dbReference type="InterPro" id="IPR022636">
    <property type="entry name" value="S-AdoMet_synthetase_sfam"/>
</dbReference>
<comment type="similarity">
    <text evidence="9">Belongs to the AdoMet synthase family.</text>
</comment>
<dbReference type="GO" id="GO:0004478">
    <property type="term" value="F:methionine adenosyltransferase activity"/>
    <property type="evidence" value="ECO:0007669"/>
    <property type="project" value="UniProtKB-EC"/>
</dbReference>
<evidence type="ECO:0000256" key="9">
    <source>
        <dbReference type="RuleBase" id="RU004462"/>
    </source>
</evidence>
<dbReference type="InterPro" id="IPR022629">
    <property type="entry name" value="S-AdoMet_synt_central"/>
</dbReference>
<organism evidence="13 14">
    <name type="scientific">Azotobacter bryophylli</name>
    <dbReference type="NCBI Taxonomy" id="1986537"/>
    <lineage>
        <taxon>Bacteria</taxon>
        <taxon>Pseudomonadati</taxon>
        <taxon>Pseudomonadota</taxon>
        <taxon>Gammaproteobacteria</taxon>
        <taxon>Pseudomonadales</taxon>
        <taxon>Pseudomonadaceae</taxon>
        <taxon>Azotobacter</taxon>
    </lineage>
</organism>
<dbReference type="Pfam" id="PF02773">
    <property type="entry name" value="S-AdoMet_synt_C"/>
    <property type="match status" value="1"/>
</dbReference>
<dbReference type="Proteomes" id="UP001595457">
    <property type="component" value="Unassembled WGS sequence"/>
</dbReference>
<keyword evidence="7" id="KW-0630">Potassium</keyword>
<evidence type="ECO:0000256" key="4">
    <source>
        <dbReference type="ARBA" id="ARBA00022741"/>
    </source>
</evidence>